<dbReference type="RefSeq" id="WP_184953760.1">
    <property type="nucleotide sequence ID" value="NZ_JACHMF010000001.1"/>
</dbReference>
<evidence type="ECO:0000256" key="1">
    <source>
        <dbReference type="SAM" id="Phobius"/>
    </source>
</evidence>
<feature type="transmembrane region" description="Helical" evidence="1">
    <location>
        <begin position="81"/>
        <end position="104"/>
    </location>
</feature>
<keyword evidence="1" id="KW-1133">Transmembrane helix</keyword>
<evidence type="ECO:0000313" key="2">
    <source>
        <dbReference type="EMBL" id="MBB4695410.1"/>
    </source>
</evidence>
<name>A0A7W7G4L3_9ACTN</name>
<dbReference type="EMBL" id="JACHMF010000001">
    <property type="protein sequence ID" value="MBB4695410.1"/>
    <property type="molecule type" value="Genomic_DNA"/>
</dbReference>
<keyword evidence="1" id="KW-0472">Membrane</keyword>
<accession>A0A7W7G4L3</accession>
<dbReference type="AlphaFoldDB" id="A0A7W7G4L3"/>
<keyword evidence="1" id="KW-0812">Transmembrane</keyword>
<organism evidence="2 3">
    <name type="scientific">Paractinoplanes abujensis</name>
    <dbReference type="NCBI Taxonomy" id="882441"/>
    <lineage>
        <taxon>Bacteria</taxon>
        <taxon>Bacillati</taxon>
        <taxon>Actinomycetota</taxon>
        <taxon>Actinomycetes</taxon>
        <taxon>Micromonosporales</taxon>
        <taxon>Micromonosporaceae</taxon>
        <taxon>Paractinoplanes</taxon>
    </lineage>
</organism>
<sequence>MRTAKKRTRAAMSPQHLQSRIRRKRPNAIEIPSASPAEKYLPALIPVGLAILPFLMAAIAITRAAGGDRLTYLALLQNLDLVPMVFVAVLDTLPLYIVFALAALVARGTVARSVAFGVRSVWALLTVLAVALAVFYLPMDPFGRWYTAILGVAMAIYLLLVGKIKRVIVGWLGSPDEAFGGPVKPLLLGGMTAALLFIPTVTAPLNRGMWLPIESITVKSFSPQTGYVLSRKDDETTILWTGSDGVKRYKSDDIVKRLICDFPGRSSKQTILVDDLRKQRTVDVAPIIPPCPVKVYSNTVQVTVTPPPR</sequence>
<comment type="caution">
    <text evidence="2">The sequence shown here is derived from an EMBL/GenBank/DDBJ whole genome shotgun (WGS) entry which is preliminary data.</text>
</comment>
<feature type="transmembrane region" description="Helical" evidence="1">
    <location>
        <begin position="116"/>
        <end position="137"/>
    </location>
</feature>
<feature type="transmembrane region" description="Helical" evidence="1">
    <location>
        <begin position="40"/>
        <end position="61"/>
    </location>
</feature>
<keyword evidence="3" id="KW-1185">Reference proteome</keyword>
<feature type="transmembrane region" description="Helical" evidence="1">
    <location>
        <begin position="143"/>
        <end position="161"/>
    </location>
</feature>
<dbReference type="Proteomes" id="UP000542742">
    <property type="component" value="Unassembled WGS sequence"/>
</dbReference>
<evidence type="ECO:0000313" key="3">
    <source>
        <dbReference type="Proteomes" id="UP000542742"/>
    </source>
</evidence>
<protein>
    <submittedName>
        <fullName evidence="2">Uncharacterized protein</fullName>
    </submittedName>
</protein>
<proteinExistence type="predicted"/>
<gene>
    <name evidence="2" type="ORF">BKA14_005558</name>
</gene>
<reference evidence="2 3" key="1">
    <citation type="submission" date="2020-08" db="EMBL/GenBank/DDBJ databases">
        <title>Sequencing the genomes of 1000 actinobacteria strains.</title>
        <authorList>
            <person name="Klenk H.-P."/>
        </authorList>
    </citation>
    <scope>NUCLEOTIDE SEQUENCE [LARGE SCALE GENOMIC DNA]</scope>
    <source>
        <strain evidence="2 3">DSM 45518</strain>
    </source>
</reference>